<gene>
    <name evidence="1" type="ORF">ACFONL_09825</name>
</gene>
<organism evidence="1 2">
    <name type="scientific">Camelimonas fluminis</name>
    <dbReference type="NCBI Taxonomy" id="1576911"/>
    <lineage>
        <taxon>Bacteria</taxon>
        <taxon>Pseudomonadati</taxon>
        <taxon>Pseudomonadota</taxon>
        <taxon>Alphaproteobacteria</taxon>
        <taxon>Hyphomicrobiales</taxon>
        <taxon>Chelatococcaceae</taxon>
        <taxon>Camelimonas</taxon>
    </lineage>
</organism>
<evidence type="ECO:0000313" key="1">
    <source>
        <dbReference type="EMBL" id="MFC3637672.1"/>
    </source>
</evidence>
<sequence length="433" mass="46933">MPYELAKLSFLSMKSEQISTPRLRVLMLIPQLGYGGAEQAFLRVAGFLSQYADVTIALMARDYGNGGYSIEGAQTNLPVVMLGGNQAQKRSLFAKGNRWRIMIRCLQILKSEHDVAISFLSGANLLNALSGPKEKTIVSERGSKRGDTGMSKWERLIWTRFLDPLTYKRAARIVCASSGLDGEIVSNNTGVADKTIALEGTVLVNHLINISDAPVEHDARSLGNGQTIVAFGRLHRQKGFDILLRAFVIVRQSIPTARLLIIGDGPEANTLVTLAQELGLTVGGLADPEAPAVTLAGYREDPIRYLRLGRVVTLTSRFEGLPNALIEALAAGIPVLAADCPWGPRSILAGPSDPLPAVWPVTQPLQLAHGKLMPHPDSAGAVEVWAREIVAALQAPVTRRSQAERREAIARFDIEATGPEWLRLCQDLVMASK</sequence>
<protein>
    <submittedName>
        <fullName evidence="1">Glycosyltransferase</fullName>
    </submittedName>
</protein>
<dbReference type="Gene3D" id="3.40.50.2000">
    <property type="entry name" value="Glycogen Phosphorylase B"/>
    <property type="match status" value="2"/>
</dbReference>
<name>A0ABV7UGQ5_9HYPH</name>
<reference evidence="2" key="1">
    <citation type="journal article" date="2019" name="Int. J. Syst. Evol. Microbiol.">
        <title>The Global Catalogue of Microorganisms (GCM) 10K type strain sequencing project: providing services to taxonomists for standard genome sequencing and annotation.</title>
        <authorList>
            <consortium name="The Broad Institute Genomics Platform"/>
            <consortium name="The Broad Institute Genome Sequencing Center for Infectious Disease"/>
            <person name="Wu L."/>
            <person name="Ma J."/>
        </authorList>
    </citation>
    <scope>NUCLEOTIDE SEQUENCE [LARGE SCALE GENOMIC DNA]</scope>
    <source>
        <strain evidence="2">KCTC 42282</strain>
    </source>
</reference>
<dbReference type="PANTHER" id="PTHR12526">
    <property type="entry name" value="GLYCOSYLTRANSFERASE"/>
    <property type="match status" value="1"/>
</dbReference>
<proteinExistence type="predicted"/>
<dbReference type="PANTHER" id="PTHR12526:SF630">
    <property type="entry name" value="GLYCOSYLTRANSFERASE"/>
    <property type="match status" value="1"/>
</dbReference>
<dbReference type="Proteomes" id="UP001595704">
    <property type="component" value="Unassembled WGS sequence"/>
</dbReference>
<dbReference type="RefSeq" id="WP_191321126.1">
    <property type="nucleotide sequence ID" value="NZ_BNCG01000044.1"/>
</dbReference>
<evidence type="ECO:0000313" key="2">
    <source>
        <dbReference type="Proteomes" id="UP001595704"/>
    </source>
</evidence>
<dbReference type="SUPFAM" id="SSF53756">
    <property type="entry name" value="UDP-Glycosyltransferase/glycogen phosphorylase"/>
    <property type="match status" value="1"/>
</dbReference>
<dbReference type="CDD" id="cd03811">
    <property type="entry name" value="GT4_GT28_WabH-like"/>
    <property type="match status" value="1"/>
</dbReference>
<comment type="caution">
    <text evidence="1">The sequence shown here is derived from an EMBL/GenBank/DDBJ whole genome shotgun (WGS) entry which is preliminary data.</text>
</comment>
<keyword evidence="2" id="KW-1185">Reference proteome</keyword>
<dbReference type="EMBL" id="JBHRYC010000041">
    <property type="protein sequence ID" value="MFC3637672.1"/>
    <property type="molecule type" value="Genomic_DNA"/>
</dbReference>
<accession>A0ABV7UGQ5</accession>
<dbReference type="Pfam" id="PF13692">
    <property type="entry name" value="Glyco_trans_1_4"/>
    <property type="match status" value="1"/>
</dbReference>